<dbReference type="AlphaFoldDB" id="A0A1Q8ZU28"/>
<dbReference type="InterPro" id="IPR015315">
    <property type="entry name" value="DUF1963"/>
</dbReference>
<name>A0A1Q8ZU28_9HYPH</name>
<comment type="caution">
    <text evidence="1">The sequence shown here is derived from an EMBL/GenBank/DDBJ whole genome shotgun (WGS) entry which is preliminary data.</text>
</comment>
<dbReference type="InterPro" id="IPR035948">
    <property type="entry name" value="YwqG-like_sf"/>
</dbReference>
<proteinExistence type="predicted"/>
<evidence type="ECO:0000313" key="2">
    <source>
        <dbReference type="Proteomes" id="UP000186894"/>
    </source>
</evidence>
<evidence type="ECO:0008006" key="3">
    <source>
        <dbReference type="Google" id="ProtNLM"/>
    </source>
</evidence>
<dbReference type="Proteomes" id="UP000186894">
    <property type="component" value="Unassembled WGS sequence"/>
</dbReference>
<dbReference type="PANTHER" id="PTHR36436">
    <property type="entry name" value="SLL5081 PROTEIN"/>
    <property type="match status" value="1"/>
</dbReference>
<sequence>MAGVASLCLVRPFPTIASEGSVATMPLFPTLDALDQSLAAGNINTINRKMLLSFAAPSVQFVTKNTPDDAIPVGSSKIGGAPDLPKSMAWPMRGPSSAGKSEVDGLLKAVKKYPSEPLRKEIDAKTILANRSAPLAFLLQLDLAECTKKGKMDADFPTTGHFYLFYDFVFKPWYAEGVDGGGFRLIYSQAPFAHLVRQPPPDMGFPLYDTLAEYRNQLSSAVIDPAFSYTLPSSSSYPMMVRYSYPRQPPHEDWLEKNTYIPSIGGQLGGWPYLIQYDPAIDLGTSDAGMGKLSGDNFISEITKLPGPIENWVTLIELTDYDSPINDFNGIYLVMIRRSDLKSRDFSKAVFIYQTD</sequence>
<dbReference type="SUPFAM" id="SSF103032">
    <property type="entry name" value="Hypothetical protein YwqG"/>
    <property type="match status" value="1"/>
</dbReference>
<accession>A0A1Q8ZU28</accession>
<keyword evidence="2" id="KW-1185">Reference proteome</keyword>
<dbReference type="Gene3D" id="2.30.320.10">
    <property type="entry name" value="YwqG-like"/>
    <property type="match status" value="1"/>
</dbReference>
<protein>
    <recommendedName>
        <fullName evidence="3">DUF1963 domain-containing protein</fullName>
    </recommendedName>
</protein>
<dbReference type="PANTHER" id="PTHR36436:SF6">
    <property type="entry name" value="SLL5081 PROTEIN"/>
    <property type="match status" value="1"/>
</dbReference>
<evidence type="ECO:0000313" key="1">
    <source>
        <dbReference type="EMBL" id="OLP45566.1"/>
    </source>
</evidence>
<dbReference type="EMBL" id="MKIM01000024">
    <property type="protein sequence ID" value="OLP45566.1"/>
    <property type="molecule type" value="Genomic_DNA"/>
</dbReference>
<gene>
    <name evidence="1" type="ORF">BJF95_10335</name>
</gene>
<organism evidence="1 2">
    <name type="scientific">Rhizobium oryziradicis</name>
    <dbReference type="NCBI Taxonomy" id="1867956"/>
    <lineage>
        <taxon>Bacteria</taxon>
        <taxon>Pseudomonadati</taxon>
        <taxon>Pseudomonadota</taxon>
        <taxon>Alphaproteobacteria</taxon>
        <taxon>Hyphomicrobiales</taxon>
        <taxon>Rhizobiaceae</taxon>
        <taxon>Rhizobium/Agrobacterium group</taxon>
        <taxon>Rhizobium</taxon>
    </lineage>
</organism>
<reference evidence="1 2" key="1">
    <citation type="submission" date="2016-09" db="EMBL/GenBank/DDBJ databases">
        <title>Rhizobium oryziradicis sp. nov., isolated from the root of rice.</title>
        <authorList>
            <person name="Zhao J."/>
            <person name="Zhang X."/>
        </authorList>
    </citation>
    <scope>NUCLEOTIDE SEQUENCE [LARGE SCALE GENOMIC DNA]</scope>
    <source>
        <strain evidence="1 2">N19</strain>
    </source>
</reference>
<dbReference type="Pfam" id="PF09234">
    <property type="entry name" value="DUF1963"/>
    <property type="match status" value="1"/>
</dbReference>